<evidence type="ECO:0000313" key="4">
    <source>
        <dbReference type="Proteomes" id="UP000215914"/>
    </source>
</evidence>
<evidence type="ECO:0000313" key="3">
    <source>
        <dbReference type="EMBL" id="OTG33848.1"/>
    </source>
</evidence>
<dbReference type="FunCoup" id="A0A251VE07">
    <property type="interactions" value="255"/>
</dbReference>
<keyword evidence="1" id="KW-0812">Transmembrane</keyword>
<keyword evidence="4" id="KW-1185">Reference proteome</keyword>
<dbReference type="AlphaFoldDB" id="A0A251VE07"/>
<name>A0A251VE07_HELAN</name>
<evidence type="ECO:0000313" key="2">
    <source>
        <dbReference type="EMBL" id="KAF5780489.1"/>
    </source>
</evidence>
<reference evidence="2" key="3">
    <citation type="submission" date="2020-06" db="EMBL/GenBank/DDBJ databases">
        <title>Helianthus annuus Genome sequencing and assembly Release 2.</title>
        <authorList>
            <person name="Gouzy J."/>
            <person name="Langlade N."/>
            <person name="Munos S."/>
        </authorList>
    </citation>
    <scope>NUCLEOTIDE SEQUENCE</scope>
    <source>
        <tissue evidence="2">Leaves</tissue>
    </source>
</reference>
<dbReference type="InParanoid" id="A0A251VE07"/>
<dbReference type="EMBL" id="CM007891">
    <property type="protein sequence ID" value="OTG33848.1"/>
    <property type="molecule type" value="Genomic_DNA"/>
</dbReference>
<evidence type="ECO:0000256" key="1">
    <source>
        <dbReference type="SAM" id="Phobius"/>
    </source>
</evidence>
<evidence type="ECO:0008006" key="5">
    <source>
        <dbReference type="Google" id="ProtNLM"/>
    </source>
</evidence>
<reference evidence="3" key="2">
    <citation type="submission" date="2017-02" db="EMBL/GenBank/DDBJ databases">
        <title>Sunflower complete genome.</title>
        <authorList>
            <person name="Langlade N."/>
            <person name="Munos S."/>
        </authorList>
    </citation>
    <scope>NUCLEOTIDE SEQUENCE [LARGE SCALE GENOMIC DNA]</scope>
    <source>
        <tissue evidence="3">Leaves</tissue>
    </source>
</reference>
<proteinExistence type="predicted"/>
<gene>
    <name evidence="3" type="ORF">HannXRQ_Chr02g0039181</name>
    <name evidence="2" type="ORF">HanXRQr2_Chr11g0472461</name>
</gene>
<organism evidence="3 4">
    <name type="scientific">Helianthus annuus</name>
    <name type="common">Common sunflower</name>
    <dbReference type="NCBI Taxonomy" id="4232"/>
    <lineage>
        <taxon>Eukaryota</taxon>
        <taxon>Viridiplantae</taxon>
        <taxon>Streptophyta</taxon>
        <taxon>Embryophyta</taxon>
        <taxon>Tracheophyta</taxon>
        <taxon>Spermatophyta</taxon>
        <taxon>Magnoliopsida</taxon>
        <taxon>eudicotyledons</taxon>
        <taxon>Gunneridae</taxon>
        <taxon>Pentapetalae</taxon>
        <taxon>asterids</taxon>
        <taxon>campanulids</taxon>
        <taxon>Asterales</taxon>
        <taxon>Asteraceae</taxon>
        <taxon>Asteroideae</taxon>
        <taxon>Heliantheae alliance</taxon>
        <taxon>Heliantheae</taxon>
        <taxon>Helianthus</taxon>
    </lineage>
</organism>
<protein>
    <recommendedName>
        <fullName evidence="5">ZCF37</fullName>
    </recommendedName>
</protein>
<feature type="transmembrane region" description="Helical" evidence="1">
    <location>
        <begin position="162"/>
        <end position="195"/>
    </location>
</feature>
<dbReference type="Gramene" id="mRNA:HanXRQr2_Chr11g0472461">
    <property type="protein sequence ID" value="CDS:HanXRQr2_Chr11g0472461.1"/>
    <property type="gene ID" value="HanXRQr2_Chr11g0472461"/>
</dbReference>
<dbReference type="InterPro" id="IPR045880">
    <property type="entry name" value="ZCF37"/>
</dbReference>
<dbReference type="OMA" id="QDEHRII"/>
<dbReference type="Proteomes" id="UP000215914">
    <property type="component" value="Chromosome 2"/>
</dbReference>
<keyword evidence="1" id="KW-0472">Membrane</keyword>
<dbReference type="PANTHER" id="PTHR35275:SF10">
    <property type="entry name" value="ZCF37"/>
    <property type="match status" value="1"/>
</dbReference>
<dbReference type="PANTHER" id="PTHR35275">
    <property type="entry name" value="ZCF37"/>
    <property type="match status" value="1"/>
</dbReference>
<sequence length="216" mass="25419">MAFICGSFHSQEEDNYDVVWPFSSPSTRKSTRRRHIFGNRRNKIATNPYANCGLDKYEALLAELDQKRQKFLAQKRYEDVSMVKFIYNSTNELEPVVIKLQDEHRIIHHNTSSLSTPEVDHKKDVSFSKAEEDNTKPVVHDHTEKFKLDQSKRKIVEWWKPCYYFPLFVILILVLLMFSGRSFAILCTSIGWYLVPEVNENLHNPKQPNNIKELKE</sequence>
<dbReference type="EMBL" id="MNCJ02000326">
    <property type="protein sequence ID" value="KAF5780489.1"/>
    <property type="molecule type" value="Genomic_DNA"/>
</dbReference>
<accession>A0A251VE07</accession>
<reference evidence="2 4" key="1">
    <citation type="journal article" date="2017" name="Nature">
        <title>The sunflower genome provides insights into oil metabolism, flowering and Asterid evolution.</title>
        <authorList>
            <person name="Badouin H."/>
            <person name="Gouzy J."/>
            <person name="Grassa C.J."/>
            <person name="Murat F."/>
            <person name="Staton S.E."/>
            <person name="Cottret L."/>
            <person name="Lelandais-Briere C."/>
            <person name="Owens G.L."/>
            <person name="Carrere S."/>
            <person name="Mayjonade B."/>
            <person name="Legrand L."/>
            <person name="Gill N."/>
            <person name="Kane N.C."/>
            <person name="Bowers J.E."/>
            <person name="Hubner S."/>
            <person name="Bellec A."/>
            <person name="Berard A."/>
            <person name="Berges H."/>
            <person name="Blanchet N."/>
            <person name="Boniface M.C."/>
            <person name="Brunel D."/>
            <person name="Catrice O."/>
            <person name="Chaidir N."/>
            <person name="Claudel C."/>
            <person name="Donnadieu C."/>
            <person name="Faraut T."/>
            <person name="Fievet G."/>
            <person name="Helmstetter N."/>
            <person name="King M."/>
            <person name="Knapp S.J."/>
            <person name="Lai Z."/>
            <person name="Le Paslier M.C."/>
            <person name="Lippi Y."/>
            <person name="Lorenzon L."/>
            <person name="Mandel J.R."/>
            <person name="Marage G."/>
            <person name="Marchand G."/>
            <person name="Marquand E."/>
            <person name="Bret-Mestries E."/>
            <person name="Morien E."/>
            <person name="Nambeesan S."/>
            <person name="Nguyen T."/>
            <person name="Pegot-Espagnet P."/>
            <person name="Pouilly N."/>
            <person name="Raftis F."/>
            <person name="Sallet E."/>
            <person name="Schiex T."/>
            <person name="Thomas J."/>
            <person name="Vandecasteele C."/>
            <person name="Vares D."/>
            <person name="Vear F."/>
            <person name="Vautrin S."/>
            <person name="Crespi M."/>
            <person name="Mangin B."/>
            <person name="Burke J.M."/>
            <person name="Salse J."/>
            <person name="Munos S."/>
            <person name="Vincourt P."/>
            <person name="Rieseberg L.H."/>
            <person name="Langlade N.B."/>
        </authorList>
    </citation>
    <scope>NUCLEOTIDE SEQUENCE [LARGE SCALE GENOMIC DNA]</scope>
    <source>
        <strain evidence="4">cv. SF193</strain>
        <tissue evidence="2">Leaves</tissue>
    </source>
</reference>
<keyword evidence="1" id="KW-1133">Transmembrane helix</keyword>
<dbReference type="OrthoDB" id="1932497at2759"/>